<proteinExistence type="predicted"/>
<protein>
    <recommendedName>
        <fullName evidence="1">NAD-dependent epimerase/dehydratase domain-containing protein</fullName>
    </recommendedName>
</protein>
<accession>A0A0N1NX09</accession>
<reference evidence="2 3" key="1">
    <citation type="submission" date="2015-06" db="EMBL/GenBank/DDBJ databases">
        <title>Draft genome of the ant-associated black yeast Phialophora attae CBS 131958.</title>
        <authorList>
            <person name="Moreno L.F."/>
            <person name="Stielow B.J."/>
            <person name="de Hoog S."/>
            <person name="Vicente V.A."/>
            <person name="Weiss V.A."/>
            <person name="de Vries M."/>
            <person name="Cruz L.M."/>
            <person name="Souza E.M."/>
        </authorList>
    </citation>
    <scope>NUCLEOTIDE SEQUENCE [LARGE SCALE GENOMIC DNA]</scope>
    <source>
        <strain evidence="2 3">CBS 131958</strain>
    </source>
</reference>
<gene>
    <name evidence="2" type="ORF">AB675_10391</name>
</gene>
<evidence type="ECO:0000313" key="2">
    <source>
        <dbReference type="EMBL" id="KPI37423.1"/>
    </source>
</evidence>
<name>A0A0N1NX09_9EURO</name>
<dbReference type="STRING" id="1664694.A0A0N1NX09"/>
<dbReference type="RefSeq" id="XP_017997386.1">
    <property type="nucleotide sequence ID" value="XM_018139159.1"/>
</dbReference>
<dbReference type="Pfam" id="PF01370">
    <property type="entry name" value="Epimerase"/>
    <property type="match status" value="1"/>
</dbReference>
<feature type="domain" description="NAD-dependent epimerase/dehydratase" evidence="1">
    <location>
        <begin position="158"/>
        <end position="233"/>
    </location>
</feature>
<evidence type="ECO:0000259" key="1">
    <source>
        <dbReference type="Pfam" id="PF01370"/>
    </source>
</evidence>
<dbReference type="InterPro" id="IPR036291">
    <property type="entry name" value="NAD(P)-bd_dom_sf"/>
</dbReference>
<dbReference type="Proteomes" id="UP000038010">
    <property type="component" value="Unassembled WGS sequence"/>
</dbReference>
<organism evidence="2 3">
    <name type="scientific">Cyphellophora attinorum</name>
    <dbReference type="NCBI Taxonomy" id="1664694"/>
    <lineage>
        <taxon>Eukaryota</taxon>
        <taxon>Fungi</taxon>
        <taxon>Dikarya</taxon>
        <taxon>Ascomycota</taxon>
        <taxon>Pezizomycotina</taxon>
        <taxon>Eurotiomycetes</taxon>
        <taxon>Chaetothyriomycetidae</taxon>
        <taxon>Chaetothyriales</taxon>
        <taxon>Cyphellophoraceae</taxon>
        <taxon>Cyphellophora</taxon>
    </lineage>
</organism>
<dbReference type="EMBL" id="LFJN01000024">
    <property type="protein sequence ID" value="KPI37423.1"/>
    <property type="molecule type" value="Genomic_DNA"/>
</dbReference>
<dbReference type="GO" id="GO:0004029">
    <property type="term" value="F:aldehyde dehydrogenase (NAD+) activity"/>
    <property type="evidence" value="ECO:0007669"/>
    <property type="project" value="TreeGrafter"/>
</dbReference>
<dbReference type="GeneID" id="28731039"/>
<evidence type="ECO:0000313" key="3">
    <source>
        <dbReference type="Proteomes" id="UP000038010"/>
    </source>
</evidence>
<dbReference type="OrthoDB" id="2130169at2759"/>
<dbReference type="Gene3D" id="3.40.50.720">
    <property type="entry name" value="NAD(P)-binding Rossmann-like Domain"/>
    <property type="match status" value="2"/>
</dbReference>
<dbReference type="PANTHER" id="PTHR48079:SF6">
    <property type="entry name" value="NAD(P)-BINDING DOMAIN-CONTAINING PROTEIN-RELATED"/>
    <property type="match status" value="1"/>
</dbReference>
<dbReference type="SUPFAM" id="SSF51735">
    <property type="entry name" value="NAD(P)-binding Rossmann-fold domains"/>
    <property type="match status" value="1"/>
</dbReference>
<dbReference type="PANTHER" id="PTHR48079">
    <property type="entry name" value="PROTEIN YEEZ"/>
    <property type="match status" value="1"/>
</dbReference>
<dbReference type="VEuPathDB" id="FungiDB:AB675_10391"/>
<dbReference type="AlphaFoldDB" id="A0A0N1NX09"/>
<comment type="caution">
    <text evidence="2">The sequence shown here is derived from an EMBL/GenBank/DDBJ whole genome shotgun (WGS) entry which is preliminary data.</text>
</comment>
<dbReference type="GO" id="GO:0005737">
    <property type="term" value="C:cytoplasm"/>
    <property type="evidence" value="ECO:0007669"/>
    <property type="project" value="TreeGrafter"/>
</dbReference>
<keyword evidence="3" id="KW-1185">Reference proteome</keyword>
<dbReference type="InterPro" id="IPR051783">
    <property type="entry name" value="NAD(P)-dependent_oxidoreduct"/>
</dbReference>
<sequence length="336" mass="37020">MAPKVFLTGVTGYIAGDALHLLHEKHPDWDYTCLVRTEDKAKIVKEAYPNVRIVLGDLEACSILEEEAAKADIVLRAAKAIAAGLVKGHSSDKPGYWLHTGGTGILTYTDSKDDFAGLGKWTDKEYNDLSGVEELTSLPDEAFHRNIDKIVLETGIKHADAVKTVIVCPPTIYGKGRGSVAGRGRQVYELAKLVLTKKYIPIIGDGKARWNSIHVADLSEVFLLLAEKAAQQDENPELWGAKGYIFTENGEHVWGDLARHIGREAARLGYIPEAKEGALGKDEALEQAGFEAVSWGLNSRGKAERARKYLGWTPKQNSIEDEAPKILEQEHKRLQK</sequence>
<dbReference type="InterPro" id="IPR001509">
    <property type="entry name" value="Epimerase_deHydtase"/>
</dbReference>